<feature type="transmembrane region" description="Helical" evidence="13">
    <location>
        <begin position="21"/>
        <end position="43"/>
    </location>
</feature>
<dbReference type="InterPro" id="IPR002898">
    <property type="entry name" value="MotA_ExbB_proton_chnl"/>
</dbReference>
<evidence type="ECO:0000256" key="2">
    <source>
        <dbReference type="ARBA" id="ARBA00011471"/>
    </source>
</evidence>
<protein>
    <recommendedName>
        <fullName evidence="3">Biopolymer transport protein ExbB</fullName>
    </recommendedName>
</protein>
<evidence type="ECO:0000256" key="13">
    <source>
        <dbReference type="SAM" id="Phobius"/>
    </source>
</evidence>
<comment type="caution">
    <text evidence="15">The sequence shown here is derived from an EMBL/GenBank/DDBJ whole genome shotgun (WGS) entry which is preliminary data.</text>
</comment>
<evidence type="ECO:0000259" key="14">
    <source>
        <dbReference type="Pfam" id="PF01618"/>
    </source>
</evidence>
<evidence type="ECO:0000256" key="8">
    <source>
        <dbReference type="ARBA" id="ARBA00022927"/>
    </source>
</evidence>
<feature type="transmembrane region" description="Helical" evidence="13">
    <location>
        <begin position="177"/>
        <end position="198"/>
    </location>
</feature>
<keyword evidence="8 12" id="KW-0653">Protein transport</keyword>
<evidence type="ECO:0000313" key="16">
    <source>
        <dbReference type="Proteomes" id="UP000019194"/>
    </source>
</evidence>
<keyword evidence="4 12" id="KW-0813">Transport</keyword>
<keyword evidence="5" id="KW-1003">Cell membrane</keyword>
<keyword evidence="10 13" id="KW-0472">Membrane</keyword>
<sequence length="205" mass="22250">MGNNLMQTDLSVWGMYQHADIVVKCVMIGLILASVVTWAIFFSKSLEFFTQKRRLKREQQLLAEARSLDQASEIAAGFDGKSLGAQLINEAQNELELSEGSDDNEGIKERTGFRLERRVAAVGRHMGRGNGYLATIGAISPFVGLFGTVWGIMNSFIGIAQTQTTNLAVVAPGIAEALLATAIGLVAAIPAVVIYNIFRTSDWQL</sequence>
<comment type="subunit">
    <text evidence="2">The accessory proteins ExbB and ExbD seem to form a complex with TonB.</text>
</comment>
<evidence type="ECO:0000256" key="6">
    <source>
        <dbReference type="ARBA" id="ARBA00022519"/>
    </source>
</evidence>
<feature type="transmembrane region" description="Helical" evidence="13">
    <location>
        <begin position="132"/>
        <end position="157"/>
    </location>
</feature>
<accession>A0A7G2IVV4</accession>
<evidence type="ECO:0000256" key="3">
    <source>
        <dbReference type="ARBA" id="ARBA00022093"/>
    </source>
</evidence>
<evidence type="ECO:0000256" key="9">
    <source>
        <dbReference type="ARBA" id="ARBA00022989"/>
    </source>
</evidence>
<feature type="domain" description="MotA/TolQ/ExbB proton channel" evidence="14">
    <location>
        <begin position="103"/>
        <end position="200"/>
    </location>
</feature>
<organism evidence="15 16">
    <name type="scientific">Citrobacter freundii</name>
    <dbReference type="NCBI Taxonomy" id="546"/>
    <lineage>
        <taxon>Bacteria</taxon>
        <taxon>Pseudomonadati</taxon>
        <taxon>Pseudomonadota</taxon>
        <taxon>Gammaproteobacteria</taxon>
        <taxon>Enterobacterales</taxon>
        <taxon>Enterobacteriaceae</taxon>
        <taxon>Citrobacter</taxon>
        <taxon>Citrobacter freundii complex</taxon>
    </lineage>
</organism>
<dbReference type="PANTHER" id="PTHR30625">
    <property type="entry name" value="PROTEIN TOLQ"/>
    <property type="match status" value="1"/>
</dbReference>
<dbReference type="InterPro" id="IPR014164">
    <property type="entry name" value="TonB_ExbB_1"/>
</dbReference>
<evidence type="ECO:0000256" key="12">
    <source>
        <dbReference type="RuleBase" id="RU004057"/>
    </source>
</evidence>
<evidence type="ECO:0000256" key="1">
    <source>
        <dbReference type="ARBA" id="ARBA00004429"/>
    </source>
</evidence>
<evidence type="ECO:0000256" key="4">
    <source>
        <dbReference type="ARBA" id="ARBA00022448"/>
    </source>
</evidence>
<dbReference type="Pfam" id="PF01618">
    <property type="entry name" value="MotA_ExbB"/>
    <property type="match status" value="1"/>
</dbReference>
<keyword evidence="9 13" id="KW-1133">Transmembrane helix</keyword>
<reference evidence="15 16" key="1">
    <citation type="submission" date="2013-10" db="EMBL/GenBank/DDBJ databases">
        <title>Antibiotic resistance diversity of beta-lactamase producers in the General Hospital Vienna.</title>
        <authorList>
            <person name="Barisic I."/>
            <person name="Mitteregger D."/>
            <person name="Hirschl A.M."/>
            <person name="Noehammer C."/>
            <person name="Wiesinger-Mayr H."/>
        </authorList>
    </citation>
    <scope>NUCLEOTIDE SEQUENCE [LARGE SCALE GENOMIC DNA]</scope>
    <source>
        <strain evidence="15 16">ISC11</strain>
    </source>
</reference>
<evidence type="ECO:0000256" key="11">
    <source>
        <dbReference type="ARBA" id="ARBA00024816"/>
    </source>
</evidence>
<dbReference type="NCBIfam" id="TIGR02797">
    <property type="entry name" value="exbB"/>
    <property type="match status" value="1"/>
</dbReference>
<dbReference type="PANTHER" id="PTHR30625:SF16">
    <property type="entry name" value="BIOPOLYMER TRANSPORT PROTEIN EXBB"/>
    <property type="match status" value="1"/>
</dbReference>
<evidence type="ECO:0000256" key="5">
    <source>
        <dbReference type="ARBA" id="ARBA00022475"/>
    </source>
</evidence>
<dbReference type="GO" id="GO:0017038">
    <property type="term" value="P:protein import"/>
    <property type="evidence" value="ECO:0007669"/>
    <property type="project" value="TreeGrafter"/>
</dbReference>
<dbReference type="GO" id="GO:0005886">
    <property type="term" value="C:plasma membrane"/>
    <property type="evidence" value="ECO:0007669"/>
    <property type="project" value="UniProtKB-SubCell"/>
</dbReference>
<evidence type="ECO:0000256" key="7">
    <source>
        <dbReference type="ARBA" id="ARBA00022692"/>
    </source>
</evidence>
<dbReference type="AlphaFoldDB" id="A0A7G2IVV4"/>
<evidence type="ECO:0000313" key="15">
    <source>
        <dbReference type="EMBL" id="CDL41065.1"/>
    </source>
</evidence>
<keyword evidence="7 13" id="KW-0812">Transmembrane</keyword>
<dbReference type="GO" id="GO:0022857">
    <property type="term" value="F:transmembrane transporter activity"/>
    <property type="evidence" value="ECO:0007669"/>
    <property type="project" value="InterPro"/>
</dbReference>
<dbReference type="EMBL" id="CBWP010000082">
    <property type="protein sequence ID" value="CDL41065.1"/>
    <property type="molecule type" value="Genomic_DNA"/>
</dbReference>
<evidence type="ECO:0000256" key="10">
    <source>
        <dbReference type="ARBA" id="ARBA00023136"/>
    </source>
</evidence>
<keyword evidence="6" id="KW-0997">Cell inner membrane</keyword>
<dbReference type="NCBIfam" id="NF007722">
    <property type="entry name" value="PRK10414.1"/>
    <property type="match status" value="1"/>
</dbReference>
<name>A0A7G2IVV4_CITFR</name>
<comment type="subcellular location">
    <subcellularLocation>
        <location evidence="1">Cell inner membrane</location>
        <topology evidence="1">Multi-pass membrane protein</topology>
    </subcellularLocation>
    <subcellularLocation>
        <location evidence="12">Membrane</location>
        <topology evidence="12">Multi-pass membrane protein</topology>
    </subcellularLocation>
</comment>
<comment type="function">
    <text evidence="11">Involved in the TonB-dependent energy-dependent transport of various receptor-bound substrates. Protects ExbD from proteolytic degradation and functionally stabilizes TonB.</text>
</comment>
<comment type="similarity">
    <text evidence="12">Belongs to the exbB/tolQ family.</text>
</comment>
<dbReference type="InterPro" id="IPR050790">
    <property type="entry name" value="ExbB/TolQ_transport"/>
</dbReference>
<proteinExistence type="inferred from homology"/>
<dbReference type="Proteomes" id="UP000019194">
    <property type="component" value="Unassembled WGS sequence"/>
</dbReference>